<keyword evidence="3" id="KW-1185">Reference proteome</keyword>
<feature type="domain" description="Glyoxalase-like" evidence="1">
    <location>
        <begin position="7"/>
        <end position="53"/>
    </location>
</feature>
<sequence>MRARLSEIVVDCHEPVKLVRFWAALLATEPVDREPTWSYVDPPDAPRIAFQAAA</sequence>
<protein>
    <submittedName>
        <fullName evidence="2">VOC family protein</fullName>
    </submittedName>
</protein>
<dbReference type="Gene3D" id="3.10.180.10">
    <property type="entry name" value="2,3-Dihydroxybiphenyl 1,2-Dioxygenase, domain 1"/>
    <property type="match status" value="1"/>
</dbReference>
<comment type="caution">
    <text evidence="2">The sequence shown here is derived from an EMBL/GenBank/DDBJ whole genome shotgun (WGS) entry which is preliminary data.</text>
</comment>
<accession>A0ABW4FQX6</accession>
<dbReference type="RefSeq" id="WP_343984597.1">
    <property type="nucleotide sequence ID" value="NZ_BAAAJG010000025.1"/>
</dbReference>
<dbReference type="Pfam" id="PF18029">
    <property type="entry name" value="Glyoxalase_6"/>
    <property type="match status" value="1"/>
</dbReference>
<dbReference type="Proteomes" id="UP001597145">
    <property type="component" value="Unassembled WGS sequence"/>
</dbReference>
<name>A0ABW4FQX6_9PSEU</name>
<gene>
    <name evidence="2" type="ORF">ACFSCY_26125</name>
</gene>
<organism evidence="2 3">
    <name type="scientific">Pseudonocardia aurantiaca</name>
    <dbReference type="NCBI Taxonomy" id="75290"/>
    <lineage>
        <taxon>Bacteria</taxon>
        <taxon>Bacillati</taxon>
        <taxon>Actinomycetota</taxon>
        <taxon>Actinomycetes</taxon>
        <taxon>Pseudonocardiales</taxon>
        <taxon>Pseudonocardiaceae</taxon>
        <taxon>Pseudonocardia</taxon>
    </lineage>
</organism>
<dbReference type="EMBL" id="JBHUCP010000022">
    <property type="protein sequence ID" value="MFD1532907.1"/>
    <property type="molecule type" value="Genomic_DNA"/>
</dbReference>
<dbReference type="InterPro" id="IPR029068">
    <property type="entry name" value="Glyas_Bleomycin-R_OHBP_Dase"/>
</dbReference>
<evidence type="ECO:0000313" key="2">
    <source>
        <dbReference type="EMBL" id="MFD1532907.1"/>
    </source>
</evidence>
<evidence type="ECO:0000313" key="3">
    <source>
        <dbReference type="Proteomes" id="UP001597145"/>
    </source>
</evidence>
<proteinExistence type="predicted"/>
<evidence type="ECO:0000259" key="1">
    <source>
        <dbReference type="Pfam" id="PF18029"/>
    </source>
</evidence>
<dbReference type="InterPro" id="IPR041581">
    <property type="entry name" value="Glyoxalase_6"/>
</dbReference>
<reference evidence="3" key="1">
    <citation type="journal article" date="2019" name="Int. J. Syst. Evol. Microbiol.">
        <title>The Global Catalogue of Microorganisms (GCM) 10K type strain sequencing project: providing services to taxonomists for standard genome sequencing and annotation.</title>
        <authorList>
            <consortium name="The Broad Institute Genomics Platform"/>
            <consortium name="The Broad Institute Genome Sequencing Center for Infectious Disease"/>
            <person name="Wu L."/>
            <person name="Ma J."/>
        </authorList>
    </citation>
    <scope>NUCLEOTIDE SEQUENCE [LARGE SCALE GENOMIC DNA]</scope>
    <source>
        <strain evidence="3">JCM 12165</strain>
    </source>
</reference>